<dbReference type="Proteomes" id="UP000005408">
    <property type="component" value="Unassembled WGS sequence"/>
</dbReference>
<feature type="transmembrane region" description="Helical" evidence="1">
    <location>
        <begin position="167"/>
        <end position="189"/>
    </location>
</feature>
<keyword evidence="1" id="KW-0472">Membrane</keyword>
<feature type="signal peptide" evidence="2">
    <location>
        <begin position="1"/>
        <end position="23"/>
    </location>
</feature>
<evidence type="ECO:0000313" key="3">
    <source>
        <dbReference type="EnsemblMetazoa" id="G30305.1:cds"/>
    </source>
</evidence>
<organism evidence="3 4">
    <name type="scientific">Magallana gigas</name>
    <name type="common">Pacific oyster</name>
    <name type="synonym">Crassostrea gigas</name>
    <dbReference type="NCBI Taxonomy" id="29159"/>
    <lineage>
        <taxon>Eukaryota</taxon>
        <taxon>Metazoa</taxon>
        <taxon>Spiralia</taxon>
        <taxon>Lophotrochozoa</taxon>
        <taxon>Mollusca</taxon>
        <taxon>Bivalvia</taxon>
        <taxon>Autobranchia</taxon>
        <taxon>Pteriomorphia</taxon>
        <taxon>Ostreida</taxon>
        <taxon>Ostreoidea</taxon>
        <taxon>Ostreidae</taxon>
        <taxon>Magallana</taxon>
    </lineage>
</organism>
<keyword evidence="4" id="KW-1185">Reference proteome</keyword>
<evidence type="ECO:0000313" key="4">
    <source>
        <dbReference type="Proteomes" id="UP000005408"/>
    </source>
</evidence>
<dbReference type="EnsemblMetazoa" id="G30305.1">
    <property type="protein sequence ID" value="G30305.1:cds"/>
    <property type="gene ID" value="G30305"/>
</dbReference>
<keyword evidence="1" id="KW-0812">Transmembrane</keyword>
<protein>
    <recommendedName>
        <fullName evidence="5">Transmembrane protein</fullName>
    </recommendedName>
</protein>
<feature type="chain" id="PRO_5036492267" description="Transmembrane protein" evidence="2">
    <location>
        <begin position="24"/>
        <end position="336"/>
    </location>
</feature>
<proteinExistence type="predicted"/>
<reference evidence="3" key="1">
    <citation type="submission" date="2022-08" db="UniProtKB">
        <authorList>
            <consortium name="EnsemblMetazoa"/>
        </authorList>
    </citation>
    <scope>IDENTIFICATION</scope>
    <source>
        <strain evidence="3">05x7-T-G4-1.051#20</strain>
    </source>
</reference>
<sequence length="336" mass="37977">MDQCKWFVNQVFSVLLSITISRATLCNLQTERQCLYESLNLFSNYQEMKCKKNDFVQFMNFSSSCGSFCEVNIEKCSANYNKHIGVKLTISSSDLSIESKANEDIAFIECDFSTLTNPDNEIGDCNEYSTIETKPQTSNLPDLQTTQETRTTQPSLRINSASCAGNIVGAVIGGALFGATITAVIFVFIHRNTSIFQKSKSKFDVIPNPVYQQNDEPLEENSQPIERKNVVYNEVNDDIQNAVKEQPVQQQRHLTDTYVYNRLNESNQEDRSDYYDHAQPTPSLSVTEDGYGSLFVEQDVNDNYSEVDQAAYHESGNKMTVESKQNNNYSSLEANK</sequence>
<evidence type="ECO:0000256" key="2">
    <source>
        <dbReference type="SAM" id="SignalP"/>
    </source>
</evidence>
<dbReference type="AlphaFoldDB" id="A0A8W8LYC6"/>
<accession>A0A8W8LYC6</accession>
<keyword evidence="1" id="KW-1133">Transmembrane helix</keyword>
<evidence type="ECO:0008006" key="5">
    <source>
        <dbReference type="Google" id="ProtNLM"/>
    </source>
</evidence>
<keyword evidence="2" id="KW-0732">Signal</keyword>
<name>A0A8W8LYC6_MAGGI</name>
<evidence type="ECO:0000256" key="1">
    <source>
        <dbReference type="SAM" id="Phobius"/>
    </source>
</evidence>